<dbReference type="InterPro" id="IPR041492">
    <property type="entry name" value="HAD_2"/>
</dbReference>
<dbReference type="PANTHER" id="PTHR43434:SF1">
    <property type="entry name" value="PHOSPHOGLYCOLATE PHOSPHATASE"/>
    <property type="match status" value="1"/>
</dbReference>
<dbReference type="AlphaFoldDB" id="A0A1J5U595"/>
<gene>
    <name evidence="1" type="ORF">BD935_00065</name>
</gene>
<sequence>MINFKSKKILIWDFDGTIVDLKVDWKSMKNTLISEILSPRFPLFYRLMPISLMISRINPDKREVYLNIIKRFEKNASYQINEDALKVIKFYRLDKQMYILSDNLNSTIKAILNNLGISEYFLDIIAKDDVNTPKPSNEGLLSLLKKNNIKDKDKVVVIGDSWKDNIIAYRCGIDFFHVRRLEEWKRN</sequence>
<dbReference type="GO" id="GO:0008967">
    <property type="term" value="F:phosphoglycolate phosphatase activity"/>
    <property type="evidence" value="ECO:0007669"/>
    <property type="project" value="TreeGrafter"/>
</dbReference>
<proteinExistence type="predicted"/>
<organism evidence="1 2">
    <name type="scientific">Marine Group III euryarchaeote CG-Epi1</name>
    <dbReference type="NCBI Taxonomy" id="1888995"/>
    <lineage>
        <taxon>Archaea</taxon>
        <taxon>Methanobacteriati</taxon>
        <taxon>Thermoplasmatota</taxon>
        <taxon>Thermoplasmata</taxon>
        <taxon>Candidatus Thermoprofundales</taxon>
    </lineage>
</organism>
<dbReference type="SFLD" id="SFLDG01129">
    <property type="entry name" value="C1.5:_HAD__Beta-PGM__Phosphata"/>
    <property type="match status" value="1"/>
</dbReference>
<accession>A0A1J5U595</accession>
<dbReference type="Gene3D" id="3.40.50.1000">
    <property type="entry name" value="HAD superfamily/HAD-like"/>
    <property type="match status" value="1"/>
</dbReference>
<comment type="caution">
    <text evidence="1">The sequence shown here is derived from an EMBL/GenBank/DDBJ whole genome shotgun (WGS) entry which is preliminary data.</text>
</comment>
<dbReference type="InterPro" id="IPR036412">
    <property type="entry name" value="HAD-like_sf"/>
</dbReference>
<dbReference type="STRING" id="1888995.BD935_00065"/>
<name>A0A1J5U595_9ARCH</name>
<dbReference type="Proteomes" id="UP000183080">
    <property type="component" value="Unassembled WGS sequence"/>
</dbReference>
<dbReference type="InterPro" id="IPR023214">
    <property type="entry name" value="HAD_sf"/>
</dbReference>
<evidence type="ECO:0000313" key="2">
    <source>
        <dbReference type="Proteomes" id="UP000183080"/>
    </source>
</evidence>
<dbReference type="EMBL" id="MIZA01000001">
    <property type="protein sequence ID" value="OIR21164.1"/>
    <property type="molecule type" value="Genomic_DNA"/>
</dbReference>
<evidence type="ECO:0000313" key="1">
    <source>
        <dbReference type="EMBL" id="OIR21164.1"/>
    </source>
</evidence>
<reference evidence="1 2" key="1">
    <citation type="submission" date="2016-08" db="EMBL/GenBank/DDBJ databases">
        <title>New Insights into Marine Group III Euryarchaeota, from dark to light.</title>
        <authorList>
            <person name="Haro-Moreno J.M."/>
            <person name="Rodriguez-Valera F."/>
            <person name="Lopez-Garcia P."/>
            <person name="Moreira D."/>
            <person name="Martin-Cuadrado A.B."/>
        </authorList>
    </citation>
    <scope>NUCLEOTIDE SEQUENCE [LARGE SCALE GENOMIC DNA]</scope>
    <source>
        <strain evidence="1">CG-Epi1</strain>
    </source>
</reference>
<dbReference type="Pfam" id="PF13419">
    <property type="entry name" value="HAD_2"/>
    <property type="match status" value="1"/>
</dbReference>
<dbReference type="Gene3D" id="1.10.150.730">
    <property type="match status" value="1"/>
</dbReference>
<protein>
    <recommendedName>
        <fullName evidence="3">HAD family hydrolase</fullName>
    </recommendedName>
</protein>
<dbReference type="SUPFAM" id="SSF56784">
    <property type="entry name" value="HAD-like"/>
    <property type="match status" value="1"/>
</dbReference>
<evidence type="ECO:0008006" key="3">
    <source>
        <dbReference type="Google" id="ProtNLM"/>
    </source>
</evidence>
<dbReference type="InterPro" id="IPR050155">
    <property type="entry name" value="HAD-like_hydrolase_sf"/>
</dbReference>
<dbReference type="PANTHER" id="PTHR43434">
    <property type="entry name" value="PHOSPHOGLYCOLATE PHOSPHATASE"/>
    <property type="match status" value="1"/>
</dbReference>
<dbReference type="SFLD" id="SFLDS00003">
    <property type="entry name" value="Haloacid_Dehalogenase"/>
    <property type="match status" value="1"/>
</dbReference>
<dbReference type="GO" id="GO:0006281">
    <property type="term" value="P:DNA repair"/>
    <property type="evidence" value="ECO:0007669"/>
    <property type="project" value="TreeGrafter"/>
</dbReference>